<dbReference type="AlphaFoldDB" id="A0A1I0BL68"/>
<dbReference type="RefSeq" id="WP_092769112.1">
    <property type="nucleotide sequence ID" value="NZ_FOHS01000001.1"/>
</dbReference>
<sequence>MKSFTNLLLGSLTFLAVASCSKDDEKVTPTSGPREYNVEYKITSSTGSQADFVLYYNETGGQSQFADVKLPVTYKFKRTMKAGDITSIGASLANTTANSEITTTILLDGKQVDTKTARGTGLATAIYIIGQP</sequence>
<reference evidence="3" key="1">
    <citation type="submission" date="2016-10" db="EMBL/GenBank/DDBJ databases">
        <authorList>
            <person name="Varghese N."/>
            <person name="Submissions S."/>
        </authorList>
    </citation>
    <scope>NUCLEOTIDE SEQUENCE [LARGE SCALE GENOMIC DNA]</scope>
    <source>
        <strain evidence="3">DSM 15310</strain>
    </source>
</reference>
<organism evidence="2 3">
    <name type="scientific">Hymenobacter actinosclerus</name>
    <dbReference type="NCBI Taxonomy" id="82805"/>
    <lineage>
        <taxon>Bacteria</taxon>
        <taxon>Pseudomonadati</taxon>
        <taxon>Bacteroidota</taxon>
        <taxon>Cytophagia</taxon>
        <taxon>Cytophagales</taxon>
        <taxon>Hymenobacteraceae</taxon>
        <taxon>Hymenobacter</taxon>
    </lineage>
</organism>
<dbReference type="PROSITE" id="PS51257">
    <property type="entry name" value="PROKAR_LIPOPROTEIN"/>
    <property type="match status" value="1"/>
</dbReference>
<proteinExistence type="predicted"/>
<protein>
    <submittedName>
        <fullName evidence="2">Uncharacterized protein</fullName>
    </submittedName>
</protein>
<dbReference type="EMBL" id="FOHS01000001">
    <property type="protein sequence ID" value="SET07017.1"/>
    <property type="molecule type" value="Genomic_DNA"/>
</dbReference>
<evidence type="ECO:0000313" key="2">
    <source>
        <dbReference type="EMBL" id="SET07017.1"/>
    </source>
</evidence>
<accession>A0A1I0BL68</accession>
<gene>
    <name evidence="2" type="ORF">SAMN04487998_1093</name>
</gene>
<feature type="chain" id="PRO_5011542994" evidence="1">
    <location>
        <begin position="19"/>
        <end position="132"/>
    </location>
</feature>
<dbReference type="Gene3D" id="2.60.40.2880">
    <property type="entry name" value="MmpS1-5, C-terminal soluble domain"/>
    <property type="match status" value="1"/>
</dbReference>
<evidence type="ECO:0000256" key="1">
    <source>
        <dbReference type="SAM" id="SignalP"/>
    </source>
</evidence>
<feature type="signal peptide" evidence="1">
    <location>
        <begin position="1"/>
        <end position="18"/>
    </location>
</feature>
<keyword evidence="1" id="KW-0732">Signal</keyword>
<keyword evidence="3" id="KW-1185">Reference proteome</keyword>
<dbReference type="InterPro" id="IPR038468">
    <property type="entry name" value="MmpS_C"/>
</dbReference>
<name>A0A1I0BL68_9BACT</name>
<evidence type="ECO:0000313" key="3">
    <source>
        <dbReference type="Proteomes" id="UP000198697"/>
    </source>
</evidence>
<dbReference type="OrthoDB" id="882789at2"/>
<dbReference type="Proteomes" id="UP000198697">
    <property type="component" value="Unassembled WGS sequence"/>
</dbReference>